<sequence length="246" mass="27932">MSHEPPLLPKSPLIGHAAPVRPPADRHWHAFHNDSAFTVWILSEDGVSFKASRCRLTSRTLLLASRRPPSPLLNEITALNLKYPAAVIAIFLDMVHSEHPLKIDGITHSTARSLYSLTAHAHCSAELIEQSRQLLYVSSRQCPLDLLLFASSQNDIEIGRDALMLIHERQRVESDFPLAQDWKRCFEQLEPLWALELGRLINLETEANPAERCNWLNVRAEFDPTYDHLASLLPYASPPEVVWRLD</sequence>
<dbReference type="EMBL" id="KI669496">
    <property type="protein sequence ID" value="OCF36161.1"/>
    <property type="molecule type" value="Genomic_DNA"/>
</dbReference>
<proteinExistence type="predicted"/>
<keyword evidence="2" id="KW-1185">Reference proteome</keyword>
<dbReference type="OrthoDB" id="2564814at2759"/>
<evidence type="ECO:0008006" key="3">
    <source>
        <dbReference type="Google" id="ProtNLM"/>
    </source>
</evidence>
<accession>A0A1B9GYQ7</accession>
<dbReference type="Proteomes" id="UP000092666">
    <property type="component" value="Unassembled WGS sequence"/>
</dbReference>
<organism evidence="1 2">
    <name type="scientific">Kwoniella heveanensis BCC8398</name>
    <dbReference type="NCBI Taxonomy" id="1296120"/>
    <lineage>
        <taxon>Eukaryota</taxon>
        <taxon>Fungi</taxon>
        <taxon>Dikarya</taxon>
        <taxon>Basidiomycota</taxon>
        <taxon>Agaricomycotina</taxon>
        <taxon>Tremellomycetes</taxon>
        <taxon>Tremellales</taxon>
        <taxon>Cryptococcaceae</taxon>
        <taxon>Kwoniella</taxon>
    </lineage>
</organism>
<reference evidence="1 2" key="1">
    <citation type="submission" date="2013-07" db="EMBL/GenBank/DDBJ databases">
        <title>The Genome Sequence of Cryptococcus heveanensis BCC8398.</title>
        <authorList>
            <consortium name="The Broad Institute Genome Sequencing Platform"/>
            <person name="Cuomo C."/>
            <person name="Litvintseva A."/>
            <person name="Chen Y."/>
            <person name="Heitman J."/>
            <person name="Sun S."/>
            <person name="Springer D."/>
            <person name="Dromer F."/>
            <person name="Young S.K."/>
            <person name="Zeng Q."/>
            <person name="Gargeya S."/>
            <person name="Fitzgerald M."/>
            <person name="Abouelleil A."/>
            <person name="Alvarado L."/>
            <person name="Berlin A.M."/>
            <person name="Chapman S.B."/>
            <person name="Dewar J."/>
            <person name="Goldberg J."/>
            <person name="Griggs A."/>
            <person name="Gujja S."/>
            <person name="Hansen M."/>
            <person name="Howarth C."/>
            <person name="Imamovic A."/>
            <person name="Larimer J."/>
            <person name="McCowan C."/>
            <person name="Murphy C."/>
            <person name="Pearson M."/>
            <person name="Priest M."/>
            <person name="Roberts A."/>
            <person name="Saif S."/>
            <person name="Shea T."/>
            <person name="Sykes S."/>
            <person name="Wortman J."/>
            <person name="Nusbaum C."/>
            <person name="Birren B."/>
        </authorList>
    </citation>
    <scope>NUCLEOTIDE SEQUENCE [LARGE SCALE GENOMIC DNA]</scope>
    <source>
        <strain evidence="1 2">BCC8398</strain>
    </source>
</reference>
<evidence type="ECO:0000313" key="1">
    <source>
        <dbReference type="EMBL" id="OCF36161.1"/>
    </source>
</evidence>
<protein>
    <recommendedName>
        <fullName evidence="3">BTB domain-containing protein</fullName>
    </recommendedName>
</protein>
<dbReference type="AlphaFoldDB" id="A0A1B9GYQ7"/>
<name>A0A1B9GYQ7_9TREE</name>
<evidence type="ECO:0000313" key="2">
    <source>
        <dbReference type="Proteomes" id="UP000092666"/>
    </source>
</evidence>
<reference evidence="2" key="2">
    <citation type="submission" date="2013-12" db="EMBL/GenBank/DDBJ databases">
        <title>Evolution of pathogenesis and genome organization in the Tremellales.</title>
        <authorList>
            <person name="Cuomo C."/>
            <person name="Litvintseva A."/>
            <person name="Heitman J."/>
            <person name="Chen Y."/>
            <person name="Sun S."/>
            <person name="Springer D."/>
            <person name="Dromer F."/>
            <person name="Young S."/>
            <person name="Zeng Q."/>
            <person name="Chapman S."/>
            <person name="Gujja S."/>
            <person name="Saif S."/>
            <person name="Birren B."/>
        </authorList>
    </citation>
    <scope>NUCLEOTIDE SEQUENCE [LARGE SCALE GENOMIC DNA]</scope>
    <source>
        <strain evidence="2">BCC8398</strain>
    </source>
</reference>
<gene>
    <name evidence="1" type="ORF">I316_02033</name>
</gene>